<reference evidence="2 3" key="1">
    <citation type="submission" date="2018-04" db="EMBL/GenBank/DDBJ databases">
        <title>Genomic Encyclopedia of Type Strains, Phase III (KMG-III): the genomes of soil and plant-associated and newly described type strains.</title>
        <authorList>
            <person name="Whitman W."/>
        </authorList>
    </citation>
    <scope>NUCLEOTIDE SEQUENCE [LARGE SCALE GENOMIC DNA]</scope>
    <source>
        <strain evidence="2 3">JA192</strain>
    </source>
</reference>
<evidence type="ECO:0008006" key="4">
    <source>
        <dbReference type="Google" id="ProtNLM"/>
    </source>
</evidence>
<keyword evidence="1" id="KW-0472">Membrane</keyword>
<dbReference type="EMBL" id="PZZW01000004">
    <property type="protein sequence ID" value="PTM78264.1"/>
    <property type="molecule type" value="Genomic_DNA"/>
</dbReference>
<accession>A0ABX5J9R8</accession>
<feature type="transmembrane region" description="Helical" evidence="1">
    <location>
        <begin position="35"/>
        <end position="55"/>
    </location>
</feature>
<proteinExistence type="predicted"/>
<organism evidence="2 3">
    <name type="scientific">Cereibacter johrii</name>
    <dbReference type="NCBI Taxonomy" id="445629"/>
    <lineage>
        <taxon>Bacteria</taxon>
        <taxon>Pseudomonadati</taxon>
        <taxon>Pseudomonadota</taxon>
        <taxon>Alphaproteobacteria</taxon>
        <taxon>Rhodobacterales</taxon>
        <taxon>Paracoccaceae</taxon>
        <taxon>Cereibacter</taxon>
    </lineage>
</organism>
<evidence type="ECO:0000313" key="2">
    <source>
        <dbReference type="EMBL" id="PTM78264.1"/>
    </source>
</evidence>
<keyword evidence="1" id="KW-1133">Transmembrane helix</keyword>
<name>A0ABX5J9R8_9RHOB</name>
<evidence type="ECO:0000313" key="3">
    <source>
        <dbReference type="Proteomes" id="UP000240800"/>
    </source>
</evidence>
<keyword evidence="1" id="KW-0812">Transmembrane</keyword>
<keyword evidence="3" id="KW-1185">Reference proteome</keyword>
<protein>
    <recommendedName>
        <fullName evidence="4">Mercuric ion transport protein</fullName>
    </recommendedName>
</protein>
<gene>
    <name evidence="2" type="ORF">C8J29_104222</name>
</gene>
<sequence length="63" mass="6552">MSCTPCRLARRGLLTGLPAIVLVWQLGLTEAGGHAGLGLALLAAGFVLILLSLMLRARRPSGQ</sequence>
<evidence type="ECO:0000256" key="1">
    <source>
        <dbReference type="SAM" id="Phobius"/>
    </source>
</evidence>
<dbReference type="Proteomes" id="UP000240800">
    <property type="component" value="Unassembled WGS sequence"/>
</dbReference>
<feature type="transmembrane region" description="Helical" evidence="1">
    <location>
        <begin position="12"/>
        <end position="29"/>
    </location>
</feature>
<dbReference type="RefSeq" id="WP_069333425.1">
    <property type="nucleotide sequence ID" value="NZ_JAYFRT010000002.1"/>
</dbReference>
<comment type="caution">
    <text evidence="2">The sequence shown here is derived from an EMBL/GenBank/DDBJ whole genome shotgun (WGS) entry which is preliminary data.</text>
</comment>